<accession>A0A3N6R9R2</accession>
<gene>
    <name evidence="1" type="ORF">F2Q68_00014193</name>
</gene>
<reference evidence="1" key="1">
    <citation type="submission" date="2019-12" db="EMBL/GenBank/DDBJ databases">
        <title>Genome sequencing and annotation of Brassica cretica.</title>
        <authorList>
            <person name="Studholme D.J."/>
            <person name="Sarris P.F."/>
        </authorList>
    </citation>
    <scope>NUCLEOTIDE SEQUENCE</scope>
    <source>
        <strain evidence="1">PFS-001/15</strain>
        <tissue evidence="1">Leaf</tissue>
    </source>
</reference>
<dbReference type="EMBL" id="QGKW02001940">
    <property type="protein sequence ID" value="KAF2555697.1"/>
    <property type="molecule type" value="Genomic_DNA"/>
</dbReference>
<evidence type="ECO:0000313" key="2">
    <source>
        <dbReference type="Proteomes" id="UP000712281"/>
    </source>
</evidence>
<evidence type="ECO:0000313" key="1">
    <source>
        <dbReference type="EMBL" id="KAF2555697.1"/>
    </source>
</evidence>
<sequence>MKTQEKGTLREKNMKTQVATSEAGVILCVDRLIRDRLLSISPSRPLSLLLLQLFFSLTFQPP</sequence>
<dbReference type="AlphaFoldDB" id="A0A3N6R9R2"/>
<proteinExistence type="predicted"/>
<name>A0A3N6R9R2_BRACR</name>
<comment type="caution">
    <text evidence="1">The sequence shown here is derived from an EMBL/GenBank/DDBJ whole genome shotgun (WGS) entry which is preliminary data.</text>
</comment>
<protein>
    <submittedName>
        <fullName evidence="1">Uncharacterized protein</fullName>
    </submittedName>
</protein>
<dbReference type="Proteomes" id="UP000712281">
    <property type="component" value="Unassembled WGS sequence"/>
</dbReference>
<organism evidence="1 2">
    <name type="scientific">Brassica cretica</name>
    <name type="common">Mustard</name>
    <dbReference type="NCBI Taxonomy" id="69181"/>
    <lineage>
        <taxon>Eukaryota</taxon>
        <taxon>Viridiplantae</taxon>
        <taxon>Streptophyta</taxon>
        <taxon>Embryophyta</taxon>
        <taxon>Tracheophyta</taxon>
        <taxon>Spermatophyta</taxon>
        <taxon>Magnoliopsida</taxon>
        <taxon>eudicotyledons</taxon>
        <taxon>Gunneridae</taxon>
        <taxon>Pentapetalae</taxon>
        <taxon>rosids</taxon>
        <taxon>malvids</taxon>
        <taxon>Brassicales</taxon>
        <taxon>Brassicaceae</taxon>
        <taxon>Brassiceae</taxon>
        <taxon>Brassica</taxon>
    </lineage>
</organism>